<gene>
    <name evidence="2" type="ORF">PLOB_00024169</name>
</gene>
<organism evidence="2 3">
    <name type="scientific">Porites lobata</name>
    <dbReference type="NCBI Taxonomy" id="104759"/>
    <lineage>
        <taxon>Eukaryota</taxon>
        <taxon>Metazoa</taxon>
        <taxon>Cnidaria</taxon>
        <taxon>Anthozoa</taxon>
        <taxon>Hexacorallia</taxon>
        <taxon>Scleractinia</taxon>
        <taxon>Fungiina</taxon>
        <taxon>Poritidae</taxon>
        <taxon>Porites</taxon>
    </lineage>
</organism>
<comment type="caution">
    <text evidence="2">The sequence shown here is derived from an EMBL/GenBank/DDBJ whole genome shotgun (WGS) entry which is preliminary data.</text>
</comment>
<name>A0ABN8NSZ7_9CNID</name>
<accession>A0ABN8NSZ7</accession>
<evidence type="ECO:0000313" key="2">
    <source>
        <dbReference type="EMBL" id="CAH3115974.1"/>
    </source>
</evidence>
<evidence type="ECO:0000313" key="3">
    <source>
        <dbReference type="Proteomes" id="UP001159405"/>
    </source>
</evidence>
<reference evidence="2 3" key="1">
    <citation type="submission" date="2022-05" db="EMBL/GenBank/DDBJ databases">
        <authorList>
            <consortium name="Genoscope - CEA"/>
            <person name="William W."/>
        </authorList>
    </citation>
    <scope>NUCLEOTIDE SEQUENCE [LARGE SCALE GENOMIC DNA]</scope>
</reference>
<evidence type="ECO:0000256" key="1">
    <source>
        <dbReference type="SAM" id="MobiDB-lite"/>
    </source>
</evidence>
<protein>
    <submittedName>
        <fullName evidence="2">Uncharacterized protein</fullName>
    </submittedName>
</protein>
<proteinExistence type="predicted"/>
<dbReference type="Proteomes" id="UP001159405">
    <property type="component" value="Unassembled WGS sequence"/>
</dbReference>
<feature type="region of interest" description="Disordered" evidence="1">
    <location>
        <begin position="62"/>
        <end position="84"/>
    </location>
</feature>
<sequence>MFFRKERINTIIIVEKPKTQLGQAITSHHSSTTPFIGEVMNETESFPDESESSRICIGNILGPAEHSSRKGTDNTTKSLIRIPQ</sequence>
<keyword evidence="3" id="KW-1185">Reference proteome</keyword>
<dbReference type="EMBL" id="CALNXK010000029">
    <property type="protein sequence ID" value="CAH3115974.1"/>
    <property type="molecule type" value="Genomic_DNA"/>
</dbReference>